<evidence type="ECO:0000259" key="4">
    <source>
        <dbReference type="Pfam" id="PF13807"/>
    </source>
</evidence>
<keyword evidence="3" id="KW-0472">Membrane</keyword>
<dbReference type="OrthoDB" id="230260at2"/>
<feature type="coiled-coil region" evidence="1">
    <location>
        <begin position="384"/>
        <end position="418"/>
    </location>
</feature>
<proteinExistence type="predicted"/>
<dbReference type="InterPro" id="IPR050445">
    <property type="entry name" value="Bact_polysacc_biosynth/exp"/>
</dbReference>
<name>A0A0B5DXS1_9RHOB</name>
<dbReference type="GO" id="GO:0005886">
    <property type="term" value="C:plasma membrane"/>
    <property type="evidence" value="ECO:0007669"/>
    <property type="project" value="TreeGrafter"/>
</dbReference>
<dbReference type="KEGG" id="cid:P73_3084"/>
<dbReference type="GO" id="GO:0004713">
    <property type="term" value="F:protein tyrosine kinase activity"/>
    <property type="evidence" value="ECO:0007669"/>
    <property type="project" value="TreeGrafter"/>
</dbReference>
<keyword evidence="3" id="KW-1133">Transmembrane helix</keyword>
<dbReference type="RefSeq" id="WP_043870275.1">
    <property type="nucleotide sequence ID" value="NZ_CP004393.1"/>
</dbReference>
<dbReference type="InterPro" id="IPR027417">
    <property type="entry name" value="P-loop_NTPase"/>
</dbReference>
<keyword evidence="3" id="KW-0812">Transmembrane</keyword>
<feature type="transmembrane region" description="Helical" evidence="3">
    <location>
        <begin position="46"/>
        <end position="65"/>
    </location>
</feature>
<dbReference type="AlphaFoldDB" id="A0A0B5DXS1"/>
<keyword evidence="1" id="KW-0175">Coiled coil</keyword>
<reference evidence="5 6" key="1">
    <citation type="journal article" date="2014" name="Int. J. Syst. Evol. Microbiol.">
        <title>Celeribacter indicus sp. nov., a polycyclic aromatic hydrocarbon-degrading bacterium from deep-sea sediment and reclassification of Huaishuia halophila as Celeribacter halophilus comb. nov.</title>
        <authorList>
            <person name="Lai Q."/>
            <person name="Cao J."/>
            <person name="Yuan J."/>
            <person name="Li F."/>
            <person name="Shao Z."/>
        </authorList>
    </citation>
    <scope>NUCLEOTIDE SEQUENCE [LARGE SCALE GENOMIC DNA]</scope>
    <source>
        <strain evidence="5">P73</strain>
    </source>
</reference>
<dbReference type="HOGENOM" id="CLU_009912_2_1_5"/>
<dbReference type="SUPFAM" id="SSF52540">
    <property type="entry name" value="P-loop containing nucleoside triphosphate hydrolases"/>
    <property type="match status" value="1"/>
</dbReference>
<keyword evidence="6" id="KW-1185">Reference proteome</keyword>
<organism evidence="5 6">
    <name type="scientific">Celeribacter indicus</name>
    <dbReference type="NCBI Taxonomy" id="1208324"/>
    <lineage>
        <taxon>Bacteria</taxon>
        <taxon>Pseudomonadati</taxon>
        <taxon>Pseudomonadota</taxon>
        <taxon>Alphaproteobacteria</taxon>
        <taxon>Rhodobacterales</taxon>
        <taxon>Roseobacteraceae</taxon>
        <taxon>Celeribacter</taxon>
    </lineage>
</organism>
<dbReference type="PANTHER" id="PTHR32309">
    <property type="entry name" value="TYROSINE-PROTEIN KINASE"/>
    <property type="match status" value="1"/>
</dbReference>
<evidence type="ECO:0000256" key="2">
    <source>
        <dbReference type="SAM" id="MobiDB-lite"/>
    </source>
</evidence>
<sequence>MNQISHLRRPPGEFPTKPSVSAPPDGPAPLRPSDLLKLLRRRHRSLIRIPLILMFGTGLLVTGATPRYVAYSQMLLGEQGLSARNSFDLVEQQSLTSSVIEGELAVLRSNALLRRVAETLQLETVPEFNPEAIPEDEQGSVLSDIAERVKSLLPSFGGGGEADLPDDAPSRVAVAAGAGAQQLGTYKDIVGKLRQAIRVNQQGTSYVVQVSAVSEDPDLAAAITNTLMDEYMGFLTDKRFNAAQEFTAWLETRVADLAVTLERSERDVFDYRARMEADADNRTRLEQQMTELTTRLIDRRAELAQVEAMYDKMGSTIETGGPLAAQDMSSSEAMLDYRQQLSELIQREAFAVGSFGEQSAQVASIRRSIDVIEASIELEVRRELDRLQNQREVLRVVVSSLNSQLNELSRQMLDQSSEEIQLNQLQRVAEANSVVYQEFLARFKEVSEIQNLQTPDADIISYANPPSAPVYPRKKLSVIMAGVGGFFIAFAYVLLTEMLPKKLSTPEALARATGIGVYGRMRDLGAQMTLHELARELNRDPEGKLSQIALRLANNADMRAGGAARTILVASDTARDDKVHVAMLLAWAQSRKGRSCVVVDADTRTANLSGLLEYRRPAGNLASTLYGDTEIGQAITGLPRFGASFVPCEEMASDPSVVFDTERFRQILQTLSRQFDTVILDLPPAQDFTDAFTSLEEMDIELFVVRAGTLTGGELHEPLEVARNANARNLGLVLTNDATA</sequence>
<dbReference type="PANTHER" id="PTHR32309:SF13">
    <property type="entry name" value="FERRIC ENTEROBACTIN TRANSPORT PROTEIN FEPE"/>
    <property type="match status" value="1"/>
</dbReference>
<gene>
    <name evidence="5" type="ORF">P73_3084</name>
</gene>
<accession>A0A0B5DXS1</accession>
<evidence type="ECO:0000313" key="6">
    <source>
        <dbReference type="Proteomes" id="UP000031521"/>
    </source>
</evidence>
<protein>
    <submittedName>
        <fullName evidence="5">Succinoglycan biosynthesis transport protein exoP</fullName>
    </submittedName>
</protein>
<dbReference type="Gene3D" id="3.40.50.300">
    <property type="entry name" value="P-loop containing nucleotide triphosphate hydrolases"/>
    <property type="match status" value="1"/>
</dbReference>
<dbReference type="Proteomes" id="UP000031521">
    <property type="component" value="Chromosome"/>
</dbReference>
<dbReference type="Pfam" id="PF13807">
    <property type="entry name" value="GNVR"/>
    <property type="match status" value="1"/>
</dbReference>
<feature type="transmembrane region" description="Helical" evidence="3">
    <location>
        <begin position="476"/>
        <end position="495"/>
    </location>
</feature>
<evidence type="ECO:0000313" key="5">
    <source>
        <dbReference type="EMBL" id="AJE47799.1"/>
    </source>
</evidence>
<feature type="domain" description="Tyrosine-protein kinase G-rich" evidence="4">
    <location>
        <begin position="422"/>
        <end position="497"/>
    </location>
</feature>
<dbReference type="EMBL" id="CP004393">
    <property type="protein sequence ID" value="AJE47799.1"/>
    <property type="molecule type" value="Genomic_DNA"/>
</dbReference>
<feature type="region of interest" description="Disordered" evidence="2">
    <location>
        <begin position="1"/>
        <end position="29"/>
    </location>
</feature>
<evidence type="ECO:0000256" key="1">
    <source>
        <dbReference type="SAM" id="Coils"/>
    </source>
</evidence>
<dbReference type="STRING" id="1208324.P73_3084"/>
<dbReference type="InterPro" id="IPR032807">
    <property type="entry name" value="GNVR"/>
</dbReference>
<evidence type="ECO:0000256" key="3">
    <source>
        <dbReference type="SAM" id="Phobius"/>
    </source>
</evidence>